<evidence type="ECO:0008006" key="3">
    <source>
        <dbReference type="Google" id="ProtNLM"/>
    </source>
</evidence>
<organism evidence="1 2">
    <name type="scientific">Acidiphilium iwatense</name>
    <dbReference type="NCBI Taxonomy" id="768198"/>
    <lineage>
        <taxon>Bacteria</taxon>
        <taxon>Pseudomonadati</taxon>
        <taxon>Pseudomonadota</taxon>
        <taxon>Alphaproteobacteria</taxon>
        <taxon>Acetobacterales</taxon>
        <taxon>Acidocellaceae</taxon>
        <taxon>Acidiphilium</taxon>
    </lineage>
</organism>
<dbReference type="Proteomes" id="UP001521209">
    <property type="component" value="Unassembled WGS sequence"/>
</dbReference>
<accession>A0ABS9DZM5</accession>
<dbReference type="Gene3D" id="3.40.30.10">
    <property type="entry name" value="Glutaredoxin"/>
    <property type="match status" value="1"/>
</dbReference>
<gene>
    <name evidence="1" type="ORF">L2A60_13025</name>
</gene>
<sequence length="48" mass="5493">MPQPDITLYATKLSGHCHRVELLLRMLGLPYRIVAAPAEFRQSPAFWP</sequence>
<evidence type="ECO:0000313" key="1">
    <source>
        <dbReference type="EMBL" id="MCF3947600.1"/>
    </source>
</evidence>
<keyword evidence="2" id="KW-1185">Reference proteome</keyword>
<evidence type="ECO:0000313" key="2">
    <source>
        <dbReference type="Proteomes" id="UP001521209"/>
    </source>
</evidence>
<protein>
    <recommendedName>
        <fullName evidence="3">GST N-terminal domain-containing protein</fullName>
    </recommendedName>
</protein>
<dbReference type="EMBL" id="JAKGBZ010000026">
    <property type="protein sequence ID" value="MCF3947600.1"/>
    <property type="molecule type" value="Genomic_DNA"/>
</dbReference>
<proteinExistence type="predicted"/>
<comment type="caution">
    <text evidence="1">The sequence shown here is derived from an EMBL/GenBank/DDBJ whole genome shotgun (WGS) entry which is preliminary data.</text>
</comment>
<name>A0ABS9DZM5_9PROT</name>
<dbReference type="InterPro" id="IPR036249">
    <property type="entry name" value="Thioredoxin-like_sf"/>
</dbReference>
<dbReference type="SUPFAM" id="SSF52833">
    <property type="entry name" value="Thioredoxin-like"/>
    <property type="match status" value="1"/>
</dbReference>
<reference evidence="1 2" key="1">
    <citation type="submission" date="2022-01" db="EMBL/GenBank/DDBJ databases">
        <authorList>
            <person name="Won M."/>
            <person name="Kim S.-J."/>
            <person name="Kwon S.-W."/>
        </authorList>
    </citation>
    <scope>NUCLEOTIDE SEQUENCE [LARGE SCALE GENOMIC DNA]</scope>
    <source>
        <strain evidence="1 2">KCTC 23505</strain>
    </source>
</reference>